<gene>
    <name evidence="1" type="ORF">AWI28_00325</name>
</gene>
<keyword evidence="2" id="KW-1185">Reference proteome</keyword>
<dbReference type="AlphaFoldDB" id="A0A0X4ELW4"/>
<dbReference type="Proteomes" id="UP000064715">
    <property type="component" value="Unassembled WGS sequence"/>
</dbReference>
<accession>A0A0X4ELW4</accession>
<name>A0A0X4ELW4_9ENTR</name>
<protein>
    <submittedName>
        <fullName evidence="1">Uncharacterized protein</fullName>
    </submittedName>
</protein>
<dbReference type="EMBL" id="LRCR01000023">
    <property type="protein sequence ID" value="KUQ82695.1"/>
    <property type="molecule type" value="Genomic_DNA"/>
</dbReference>
<dbReference type="RefSeq" id="WP_059311684.1">
    <property type="nucleotide sequence ID" value="NZ_LRCR01000023.1"/>
</dbReference>
<evidence type="ECO:0000313" key="1">
    <source>
        <dbReference type="EMBL" id="KUQ82695.1"/>
    </source>
</evidence>
<sequence>MKKVIALVTVFTNRDIEQAMDVTAFKQTCCPIARTLTQIDTYGVLGRDLSPGWRRAMVDFPVPGRPPKISNIVIPLWNAETADLFWEN</sequence>
<organism evidence="1 2">
    <name type="scientific">Enterobacter genomosp. O</name>
    <dbReference type="NCBI Taxonomy" id="2364150"/>
    <lineage>
        <taxon>Bacteria</taxon>
        <taxon>Pseudomonadati</taxon>
        <taxon>Pseudomonadota</taxon>
        <taxon>Gammaproteobacteria</taxon>
        <taxon>Enterobacterales</taxon>
        <taxon>Enterobacteriaceae</taxon>
        <taxon>Enterobacter</taxon>
        <taxon>Enterobacter cloacae complex</taxon>
        <taxon>Enterobacter cloacae complex clade O</taxon>
    </lineage>
</organism>
<comment type="caution">
    <text evidence="1">The sequence shown here is derived from an EMBL/GenBank/DDBJ whole genome shotgun (WGS) entry which is preliminary data.</text>
</comment>
<proteinExistence type="predicted"/>
<evidence type="ECO:0000313" key="2">
    <source>
        <dbReference type="Proteomes" id="UP000064715"/>
    </source>
</evidence>
<reference evidence="2" key="1">
    <citation type="submission" date="2016-01" db="EMBL/GenBank/DDBJ databases">
        <title>WGS of SAMN04407783.</title>
        <authorList>
            <person name="Adams M."/>
            <person name="Sutton G."/>
            <person name="Nelson K."/>
            <person name="Thaden J."/>
            <person name="Fowler V."/>
            <person name="Mccorrison J."/>
            <person name="Sanka R."/>
            <person name="Brinkac L."/>
            <person name="Nierman W."/>
        </authorList>
    </citation>
    <scope>NUCLEOTIDE SEQUENCE [LARGE SCALE GENOMIC DNA]</scope>
    <source>
        <strain evidence="2">GN04363</strain>
    </source>
</reference>